<feature type="compositionally biased region" description="Low complexity" evidence="1">
    <location>
        <begin position="143"/>
        <end position="152"/>
    </location>
</feature>
<dbReference type="eggNOG" id="ENOG502QUVC">
    <property type="taxonomic scope" value="Eukaryota"/>
</dbReference>
<keyword evidence="4" id="KW-1185">Reference proteome</keyword>
<accession>W3XNY7</accession>
<feature type="domain" description="DUF8004" evidence="2">
    <location>
        <begin position="567"/>
        <end position="660"/>
    </location>
</feature>
<evidence type="ECO:0000259" key="2">
    <source>
        <dbReference type="Pfam" id="PF26013"/>
    </source>
</evidence>
<feature type="compositionally biased region" description="Basic residues" evidence="1">
    <location>
        <begin position="1"/>
        <end position="10"/>
    </location>
</feature>
<feature type="compositionally biased region" description="Polar residues" evidence="1">
    <location>
        <begin position="201"/>
        <end position="214"/>
    </location>
</feature>
<sequence>MSSSKSKRAGSGRSSVISASVSSSPTSSSTSVNTTNDRDSPSSTVAESPSTNEEQQQQQQQLHSQKQPTVPPADLASSPSETPAQQPESDGAASQPPAKTETATTTNNTKPRMASAGPVLAPPRPEVLRKKSKLHRLSSFFPSLISYSSSDSNTLRKSQPHSKQKEKSSSSSTLADWEAQLKSRFDSPSTDKLALDSSLTLNGKAGHQSQSSLDVTEMGRLQKQTQAPPPLPTSPAPPLPPKTPELPITPSDPGFNFTETQPSPKLTKARRRSSSLHNSQTSPPKQNNLAPRALSPPKEPRGRSASAQPPSTKLEPGASNRQVSATASLDSRPTSSNGSQSPTRDMEKRGRLRKSWFGGGRSRSNSQDLRGSPGGAWTLGPTKADYNTSFLEKGERVPELWNESGNVLVYLHPKASGKGPSFKVMSFVTDYSLFFQELIEAEVLSSSDSGGRPRGQSFSGRGSLSVGDAERYADTPPSPPLSDSNGEAKLYLSSVLVGQLQPGNGPQPDLERLISLRNMFALLTGQPLVGNKSQPTVFPVLMRVANHFAEYDFTSVDGSTFGDSVDMSFGFFMESMAIADVRHSREKTLEALLLGERMKSWELYNEAFSHAVGKYTTLRELNSPLWDQLSEHTRQRLDRGHFELLNRQNNINNRLENFEFPALFSGLANSTTQYKNVKFGRWKSSFGRMRSFVLGYYKSSFGSWPPKARSKKNPFTESGLNRQVLKILYSDLCALYDLIVDRTSLTPRSLDSDKMEEDENDPMSALRRILTEYDMSSPPVLPPIPYDTPRLPDFKSVKENYYELPAKEQKRLDSNYQPHEFLLILSKSYDFETLRLKLPFLEQFTDFEEKEAKGKPISEIADQRIGYFLFLYVVIQSLPMLVVDAPGLKFTEGVEYFLCQPPKGQPPWLGDAAEPRKRWYEVSGGAGYVELSEDTIEFSIEGIYHRSHCWVAAKQWEAGISGGFVAEPDGYNDLPPLEAPQSVFADNDPSLQMSPRSMDRSESPTGMAPGLALRNSSPGAGLAAPGRPGYRSSVALGLEPVAMPGEQRRASVRTSRVFTGREGSIGPRPTSVMMGRSRSSSNMHGMAMGSPGFASPDSGTSSRQDSHNGGSTFDDILKDMDSKPKKKKSFF</sequence>
<dbReference type="PANTHER" id="PTHR39601">
    <property type="entry name" value="CHORIOGENIN HMINOR"/>
    <property type="match status" value="1"/>
</dbReference>
<dbReference type="PANTHER" id="PTHR39601:SF2">
    <property type="entry name" value="CHORIOGENIN HMINOR"/>
    <property type="match status" value="1"/>
</dbReference>
<feature type="compositionally biased region" description="Polar residues" evidence="1">
    <location>
        <begin position="275"/>
        <end position="289"/>
    </location>
</feature>
<feature type="compositionally biased region" description="Polar residues" evidence="1">
    <location>
        <begin position="1097"/>
        <end position="1111"/>
    </location>
</feature>
<dbReference type="STRING" id="1229662.W3XNY7"/>
<dbReference type="GeneID" id="19266521"/>
<protein>
    <recommendedName>
        <fullName evidence="2">DUF8004 domain-containing protein</fullName>
    </recommendedName>
</protein>
<feature type="compositionally biased region" description="Polar residues" evidence="1">
    <location>
        <begin position="41"/>
        <end position="54"/>
    </location>
</feature>
<feature type="region of interest" description="Disordered" evidence="1">
    <location>
        <begin position="201"/>
        <end position="383"/>
    </location>
</feature>
<proteinExistence type="predicted"/>
<dbReference type="Pfam" id="PF26013">
    <property type="entry name" value="DUF8004"/>
    <property type="match status" value="1"/>
</dbReference>
<dbReference type="KEGG" id="pfy:PFICI_01508"/>
<feature type="region of interest" description="Disordered" evidence="1">
    <location>
        <begin position="1045"/>
        <end position="1131"/>
    </location>
</feature>
<organism evidence="3 4">
    <name type="scientific">Pestalotiopsis fici (strain W106-1 / CGMCC3.15140)</name>
    <dbReference type="NCBI Taxonomy" id="1229662"/>
    <lineage>
        <taxon>Eukaryota</taxon>
        <taxon>Fungi</taxon>
        <taxon>Dikarya</taxon>
        <taxon>Ascomycota</taxon>
        <taxon>Pezizomycotina</taxon>
        <taxon>Sordariomycetes</taxon>
        <taxon>Xylariomycetidae</taxon>
        <taxon>Amphisphaeriales</taxon>
        <taxon>Sporocadaceae</taxon>
        <taxon>Pestalotiopsis</taxon>
    </lineage>
</organism>
<feature type="compositionally biased region" description="Low complexity" evidence="1">
    <location>
        <begin position="11"/>
        <end position="31"/>
    </location>
</feature>
<name>W3XNY7_PESFW</name>
<dbReference type="HOGENOM" id="CLU_005053_0_0_1"/>
<dbReference type="OrthoDB" id="5300331at2759"/>
<reference evidence="4" key="1">
    <citation type="journal article" date="2015" name="BMC Genomics">
        <title>Genomic and transcriptomic analysis of the endophytic fungus Pestalotiopsis fici reveals its lifestyle and high potential for synthesis of natural products.</title>
        <authorList>
            <person name="Wang X."/>
            <person name="Zhang X."/>
            <person name="Liu L."/>
            <person name="Xiang M."/>
            <person name="Wang W."/>
            <person name="Sun X."/>
            <person name="Che Y."/>
            <person name="Guo L."/>
            <person name="Liu G."/>
            <person name="Guo L."/>
            <person name="Wang C."/>
            <person name="Yin W.B."/>
            <person name="Stadler M."/>
            <person name="Zhang X."/>
            <person name="Liu X."/>
        </authorList>
    </citation>
    <scope>NUCLEOTIDE SEQUENCE [LARGE SCALE GENOMIC DNA]</scope>
    <source>
        <strain evidence="4">W106-1 / CGMCC3.15140</strain>
    </source>
</reference>
<evidence type="ECO:0000313" key="3">
    <source>
        <dbReference type="EMBL" id="ETS87680.1"/>
    </source>
</evidence>
<gene>
    <name evidence="3" type="ORF">PFICI_01508</name>
</gene>
<feature type="compositionally biased region" description="Low complexity" evidence="1">
    <location>
        <begin position="96"/>
        <end position="110"/>
    </location>
</feature>
<feature type="region of interest" description="Disordered" evidence="1">
    <location>
        <begin position="143"/>
        <end position="175"/>
    </location>
</feature>
<dbReference type="InParanoid" id="W3XNY7"/>
<dbReference type="RefSeq" id="XP_007828280.1">
    <property type="nucleotide sequence ID" value="XM_007830089.1"/>
</dbReference>
<dbReference type="Proteomes" id="UP000030651">
    <property type="component" value="Unassembled WGS sequence"/>
</dbReference>
<feature type="region of interest" description="Disordered" evidence="1">
    <location>
        <begin position="445"/>
        <end position="485"/>
    </location>
</feature>
<feature type="compositionally biased region" description="Polar residues" evidence="1">
    <location>
        <begin position="319"/>
        <end position="343"/>
    </location>
</feature>
<evidence type="ECO:0000313" key="4">
    <source>
        <dbReference type="Proteomes" id="UP000030651"/>
    </source>
</evidence>
<feature type="compositionally biased region" description="Polar residues" evidence="1">
    <location>
        <begin position="77"/>
        <end position="88"/>
    </location>
</feature>
<dbReference type="OMA" id="WIAGLDQ"/>
<dbReference type="AlphaFoldDB" id="W3XNY7"/>
<dbReference type="EMBL" id="KI912109">
    <property type="protein sequence ID" value="ETS87680.1"/>
    <property type="molecule type" value="Genomic_DNA"/>
</dbReference>
<feature type="region of interest" description="Disordered" evidence="1">
    <location>
        <begin position="983"/>
        <end position="1026"/>
    </location>
</feature>
<feature type="compositionally biased region" description="Pro residues" evidence="1">
    <location>
        <begin position="227"/>
        <end position="244"/>
    </location>
</feature>
<dbReference type="InterPro" id="IPR058317">
    <property type="entry name" value="DUF8004"/>
</dbReference>
<evidence type="ECO:0000256" key="1">
    <source>
        <dbReference type="SAM" id="MobiDB-lite"/>
    </source>
</evidence>
<feature type="region of interest" description="Disordered" evidence="1">
    <location>
        <begin position="1"/>
        <end position="131"/>
    </location>
</feature>